<keyword evidence="2 5" id="KW-0378">Hydrolase</keyword>
<dbReference type="Gene3D" id="3.20.20.80">
    <property type="entry name" value="Glycosidases"/>
    <property type="match status" value="1"/>
</dbReference>
<proteinExistence type="inferred from homology"/>
<name>A0AAV9CZ81_ACOCL</name>
<dbReference type="EMBL" id="JAUJYO010000016">
    <property type="protein sequence ID" value="KAK1294225.1"/>
    <property type="molecule type" value="Genomic_DNA"/>
</dbReference>
<keyword evidence="7" id="KW-1185">Reference proteome</keyword>
<evidence type="ECO:0000256" key="3">
    <source>
        <dbReference type="ARBA" id="ARBA00023295"/>
    </source>
</evidence>
<keyword evidence="3 5" id="KW-0326">Glycosidase</keyword>
<evidence type="ECO:0000313" key="7">
    <source>
        <dbReference type="Proteomes" id="UP001180020"/>
    </source>
</evidence>
<dbReference type="AlphaFoldDB" id="A0AAV9CZ81"/>
<evidence type="ECO:0000256" key="5">
    <source>
        <dbReference type="RuleBase" id="RU004336"/>
    </source>
</evidence>
<dbReference type="InterPro" id="IPR017853">
    <property type="entry name" value="GH"/>
</dbReference>
<dbReference type="Proteomes" id="UP001180020">
    <property type="component" value="Unassembled WGS sequence"/>
</dbReference>
<reference evidence="6" key="2">
    <citation type="submission" date="2023-06" db="EMBL/GenBank/DDBJ databases">
        <authorList>
            <person name="Ma L."/>
            <person name="Liu K.-W."/>
            <person name="Li Z."/>
            <person name="Hsiao Y.-Y."/>
            <person name="Qi Y."/>
            <person name="Fu T."/>
            <person name="Tang G."/>
            <person name="Zhang D."/>
            <person name="Sun W.-H."/>
            <person name="Liu D.-K."/>
            <person name="Li Y."/>
            <person name="Chen G.-Z."/>
            <person name="Liu X.-D."/>
            <person name="Liao X.-Y."/>
            <person name="Jiang Y.-T."/>
            <person name="Yu X."/>
            <person name="Hao Y."/>
            <person name="Huang J."/>
            <person name="Zhao X.-W."/>
            <person name="Ke S."/>
            <person name="Chen Y.-Y."/>
            <person name="Wu W.-L."/>
            <person name="Hsu J.-L."/>
            <person name="Lin Y.-F."/>
            <person name="Huang M.-D."/>
            <person name="Li C.-Y."/>
            <person name="Huang L."/>
            <person name="Wang Z.-W."/>
            <person name="Zhao X."/>
            <person name="Zhong W.-Y."/>
            <person name="Peng D.-H."/>
            <person name="Ahmad S."/>
            <person name="Lan S."/>
            <person name="Zhang J.-S."/>
            <person name="Tsai W.-C."/>
            <person name="Van De Peer Y."/>
            <person name="Liu Z.-J."/>
        </authorList>
    </citation>
    <scope>NUCLEOTIDE SEQUENCE</scope>
    <source>
        <strain evidence="6">CP</strain>
        <tissue evidence="6">Leaves</tissue>
    </source>
</reference>
<dbReference type="GO" id="GO:0005975">
    <property type="term" value="P:carbohydrate metabolic process"/>
    <property type="evidence" value="ECO:0007669"/>
    <property type="project" value="InterPro"/>
</dbReference>
<dbReference type="PROSITE" id="PS00587">
    <property type="entry name" value="GLYCOSYL_HYDROL_F17"/>
    <property type="match status" value="1"/>
</dbReference>
<organism evidence="6 7">
    <name type="scientific">Acorus calamus</name>
    <name type="common">Sweet flag</name>
    <dbReference type="NCBI Taxonomy" id="4465"/>
    <lineage>
        <taxon>Eukaryota</taxon>
        <taxon>Viridiplantae</taxon>
        <taxon>Streptophyta</taxon>
        <taxon>Embryophyta</taxon>
        <taxon>Tracheophyta</taxon>
        <taxon>Spermatophyta</taxon>
        <taxon>Magnoliopsida</taxon>
        <taxon>Liliopsida</taxon>
        <taxon>Acoraceae</taxon>
        <taxon>Acorus</taxon>
    </lineage>
</organism>
<dbReference type="InterPro" id="IPR000490">
    <property type="entry name" value="Glyco_hydro_17"/>
</dbReference>
<reference evidence="6" key="1">
    <citation type="journal article" date="2023" name="Nat. Commun.">
        <title>Diploid and tetraploid genomes of Acorus and the evolution of monocots.</title>
        <authorList>
            <person name="Ma L."/>
            <person name="Liu K.W."/>
            <person name="Li Z."/>
            <person name="Hsiao Y.Y."/>
            <person name="Qi Y."/>
            <person name="Fu T."/>
            <person name="Tang G.D."/>
            <person name="Zhang D."/>
            <person name="Sun W.H."/>
            <person name="Liu D.K."/>
            <person name="Li Y."/>
            <person name="Chen G.Z."/>
            <person name="Liu X.D."/>
            <person name="Liao X.Y."/>
            <person name="Jiang Y.T."/>
            <person name="Yu X."/>
            <person name="Hao Y."/>
            <person name="Huang J."/>
            <person name="Zhao X.W."/>
            <person name="Ke S."/>
            <person name="Chen Y.Y."/>
            <person name="Wu W.L."/>
            <person name="Hsu J.L."/>
            <person name="Lin Y.F."/>
            <person name="Huang M.D."/>
            <person name="Li C.Y."/>
            <person name="Huang L."/>
            <person name="Wang Z.W."/>
            <person name="Zhao X."/>
            <person name="Zhong W.Y."/>
            <person name="Peng D.H."/>
            <person name="Ahmad S."/>
            <person name="Lan S."/>
            <person name="Zhang J.S."/>
            <person name="Tsai W.C."/>
            <person name="Van de Peer Y."/>
            <person name="Liu Z.J."/>
        </authorList>
    </citation>
    <scope>NUCLEOTIDE SEQUENCE</scope>
    <source>
        <strain evidence="6">CP</strain>
    </source>
</reference>
<dbReference type="Pfam" id="PF00332">
    <property type="entry name" value="Glyco_hydro_17"/>
    <property type="match status" value="1"/>
</dbReference>
<evidence type="ECO:0000313" key="6">
    <source>
        <dbReference type="EMBL" id="KAK1294225.1"/>
    </source>
</evidence>
<evidence type="ECO:0000256" key="4">
    <source>
        <dbReference type="RuleBase" id="RU004335"/>
    </source>
</evidence>
<dbReference type="SUPFAM" id="SSF51445">
    <property type="entry name" value="(Trans)glycosidases"/>
    <property type="match status" value="1"/>
</dbReference>
<comment type="similarity">
    <text evidence="1 4">Belongs to the glycosyl hydrolase 17 family.</text>
</comment>
<dbReference type="PANTHER" id="PTHR32227">
    <property type="entry name" value="GLUCAN ENDO-1,3-BETA-GLUCOSIDASE BG1-RELATED-RELATED"/>
    <property type="match status" value="1"/>
</dbReference>
<dbReference type="InterPro" id="IPR044965">
    <property type="entry name" value="Glyco_hydro_17_plant"/>
</dbReference>
<gene>
    <name evidence="6" type="ORF">QJS10_CPA16g01120</name>
</gene>
<sequence>MLGKPLPPPNEVVSLYKSKNIGRLRLYAPDIGALKALRGSDIEVIVGTSNEELKLLASSKDAAANWVNTNVRPYSPDVKFRYIAVGNEVIPGQFAEYVLPAMQNIYNALGDDLRQKMKVSTAVHMFIIGDSYPPSKGAFSQASLTYMKPIARFLADTGAPLLLNVYPYFAHRDNPKDISLNYATFTSPNPMVRDGSLSYQNLFDAMVDSVYSALEKAGTANLPIVVSESGWPSAGGPAASVDNARTYNTNLIKHVEKGTPKKPGPLETYIFAMFNENQKKGAETERHFGLFYPNKEPVYPITF</sequence>
<dbReference type="GO" id="GO:0042973">
    <property type="term" value="F:glucan endo-1,3-beta-D-glucosidase activity"/>
    <property type="evidence" value="ECO:0007669"/>
    <property type="project" value="UniProtKB-ARBA"/>
</dbReference>
<protein>
    <submittedName>
        <fullName evidence="6">Glucan endo-1,3-beta-glucosidase</fullName>
    </submittedName>
</protein>
<evidence type="ECO:0000256" key="1">
    <source>
        <dbReference type="ARBA" id="ARBA00008773"/>
    </source>
</evidence>
<dbReference type="FunFam" id="3.20.20.80:FF:000010">
    <property type="entry name" value="glucan endo-1,3-beta-glucosidase, basic"/>
    <property type="match status" value="1"/>
</dbReference>
<accession>A0AAV9CZ81</accession>
<evidence type="ECO:0000256" key="2">
    <source>
        <dbReference type="ARBA" id="ARBA00022801"/>
    </source>
</evidence>
<comment type="caution">
    <text evidence="6">The sequence shown here is derived from an EMBL/GenBank/DDBJ whole genome shotgun (WGS) entry which is preliminary data.</text>
</comment>